<organism evidence="5 6">
    <name type="scientific">Vanilla planifolia</name>
    <name type="common">Vanilla</name>
    <dbReference type="NCBI Taxonomy" id="51239"/>
    <lineage>
        <taxon>Eukaryota</taxon>
        <taxon>Viridiplantae</taxon>
        <taxon>Streptophyta</taxon>
        <taxon>Embryophyta</taxon>
        <taxon>Tracheophyta</taxon>
        <taxon>Spermatophyta</taxon>
        <taxon>Magnoliopsida</taxon>
        <taxon>Liliopsida</taxon>
        <taxon>Asparagales</taxon>
        <taxon>Orchidaceae</taxon>
        <taxon>Vanilloideae</taxon>
        <taxon>Vanilleae</taxon>
        <taxon>Vanilla</taxon>
    </lineage>
</organism>
<dbReference type="PANTHER" id="PTHR11176">
    <property type="entry name" value="BOULE-RELATED"/>
    <property type="match status" value="1"/>
</dbReference>
<feature type="compositionally biased region" description="Polar residues" evidence="3">
    <location>
        <begin position="281"/>
        <end position="305"/>
    </location>
</feature>
<dbReference type="EMBL" id="JADCNL010000001">
    <property type="protein sequence ID" value="KAG0499592.1"/>
    <property type="molecule type" value="Genomic_DNA"/>
</dbReference>
<protein>
    <recommendedName>
        <fullName evidence="4">RRM domain-containing protein</fullName>
    </recommendedName>
</protein>
<dbReference type="PROSITE" id="PS50102">
    <property type="entry name" value="RRM"/>
    <property type="match status" value="1"/>
</dbReference>
<gene>
    <name evidence="5" type="ORF">HPP92_004283</name>
</gene>
<sequence>MAGGGNSPQYYRSRFGDTTLTKVFVGGLAWETPTEELRRYFEQFGDILEAVIITDKNTGRSKGYGFVTFRDSESARRSVADPNPLIDGRRANCNIAALGRPRPSPPRGPPRERSGRRTGRIAVTAARLVLPARFPAGPSGGSVNMGPPQAVGLPYGRLPAQMPAPMMYPTPYGYMTYATDYGYQQGMYNPHLASQYYQQQMIYGQSTQSTIGAPSYHYPHMGYVMQTSRGGLPASTFQSQPHRQSFGSHPMGQIEMEGSFFPQSSLPHGFQLQTPPLVRQSLATTDSQAPQTSLSTGGNNESSDD</sequence>
<accession>A0A835S9V5</accession>
<dbReference type="PANTHER" id="PTHR11176:SF23">
    <property type="entry name" value="RNA-BINDING (RRM_RBD_RNP MOTIFS) FAMILY PROTEIN"/>
    <property type="match status" value="1"/>
</dbReference>
<dbReference type="OrthoDB" id="4493at2759"/>
<dbReference type="InterPro" id="IPR000504">
    <property type="entry name" value="RRM_dom"/>
</dbReference>
<keyword evidence="6" id="KW-1185">Reference proteome</keyword>
<feature type="region of interest" description="Disordered" evidence="3">
    <location>
        <begin position="96"/>
        <end position="118"/>
    </location>
</feature>
<dbReference type="SMART" id="SM00360">
    <property type="entry name" value="RRM"/>
    <property type="match status" value="1"/>
</dbReference>
<name>A0A835S9V5_VANPL</name>
<evidence type="ECO:0000259" key="4">
    <source>
        <dbReference type="PROSITE" id="PS50102"/>
    </source>
</evidence>
<evidence type="ECO:0000313" key="6">
    <source>
        <dbReference type="Proteomes" id="UP000636800"/>
    </source>
</evidence>
<dbReference type="Pfam" id="PF00076">
    <property type="entry name" value="RRM_1"/>
    <property type="match status" value="1"/>
</dbReference>
<dbReference type="SUPFAM" id="SSF54928">
    <property type="entry name" value="RNA-binding domain, RBD"/>
    <property type="match status" value="1"/>
</dbReference>
<comment type="caution">
    <text evidence="5">The sequence shown here is derived from an EMBL/GenBank/DDBJ whole genome shotgun (WGS) entry which is preliminary data.</text>
</comment>
<dbReference type="InterPro" id="IPR035979">
    <property type="entry name" value="RBD_domain_sf"/>
</dbReference>
<dbReference type="CDD" id="cd12384">
    <property type="entry name" value="RRM_RBM24_RBM38_like"/>
    <property type="match status" value="1"/>
</dbReference>
<evidence type="ECO:0000256" key="1">
    <source>
        <dbReference type="ARBA" id="ARBA00022884"/>
    </source>
</evidence>
<reference evidence="5 6" key="1">
    <citation type="journal article" date="2020" name="Nat. Food">
        <title>A phased Vanilla planifolia genome enables genetic improvement of flavour and production.</title>
        <authorList>
            <person name="Hasing T."/>
            <person name="Tang H."/>
            <person name="Brym M."/>
            <person name="Khazi F."/>
            <person name="Huang T."/>
            <person name="Chambers A.H."/>
        </authorList>
    </citation>
    <scope>NUCLEOTIDE SEQUENCE [LARGE SCALE GENOMIC DNA]</scope>
    <source>
        <tissue evidence="5">Leaf</tissue>
    </source>
</reference>
<keyword evidence="1 2" id="KW-0694">RNA-binding</keyword>
<dbReference type="InterPro" id="IPR012677">
    <property type="entry name" value="Nucleotide-bd_a/b_plait_sf"/>
</dbReference>
<proteinExistence type="predicted"/>
<dbReference type="Gene3D" id="3.30.70.330">
    <property type="match status" value="1"/>
</dbReference>
<feature type="compositionally biased region" description="Polar residues" evidence="3">
    <location>
        <begin position="261"/>
        <end position="274"/>
    </location>
</feature>
<feature type="domain" description="RRM" evidence="4">
    <location>
        <begin position="21"/>
        <end position="98"/>
    </location>
</feature>
<dbReference type="GO" id="GO:0003723">
    <property type="term" value="F:RNA binding"/>
    <property type="evidence" value="ECO:0007669"/>
    <property type="project" value="UniProtKB-UniRule"/>
</dbReference>
<dbReference type="Proteomes" id="UP000636800">
    <property type="component" value="Chromosome 1"/>
</dbReference>
<evidence type="ECO:0000313" key="5">
    <source>
        <dbReference type="EMBL" id="KAG0499592.1"/>
    </source>
</evidence>
<dbReference type="AlphaFoldDB" id="A0A835S9V5"/>
<evidence type="ECO:0000256" key="3">
    <source>
        <dbReference type="SAM" id="MobiDB-lite"/>
    </source>
</evidence>
<feature type="region of interest" description="Disordered" evidence="3">
    <location>
        <begin position="234"/>
        <end position="305"/>
    </location>
</feature>
<evidence type="ECO:0000256" key="2">
    <source>
        <dbReference type="PROSITE-ProRule" id="PRU00176"/>
    </source>
</evidence>
<feature type="compositionally biased region" description="Polar residues" evidence="3">
    <location>
        <begin position="234"/>
        <end position="247"/>
    </location>
</feature>